<proteinExistence type="inferred from homology"/>
<dbReference type="PANTHER" id="PTHR47356:SF2">
    <property type="entry name" value="FAD-BINDING DOMAIN-CONTAINING PROTEIN-RELATED"/>
    <property type="match status" value="1"/>
</dbReference>
<name>A0A0L1IR94_ASPN3</name>
<dbReference type="Gene3D" id="3.50.50.60">
    <property type="entry name" value="FAD/NAD(P)-binding domain"/>
    <property type="match status" value="1"/>
</dbReference>
<keyword evidence="2" id="KW-0285">Flavoprotein</keyword>
<evidence type="ECO:0000313" key="8">
    <source>
        <dbReference type="EMBL" id="KNG82002.1"/>
    </source>
</evidence>
<dbReference type="Proteomes" id="UP000037505">
    <property type="component" value="Unassembled WGS sequence"/>
</dbReference>
<feature type="domain" description="FAD-binding" evidence="7">
    <location>
        <begin position="5"/>
        <end position="340"/>
    </location>
</feature>
<dbReference type="PANTHER" id="PTHR47356">
    <property type="entry name" value="FAD-DEPENDENT MONOOXYGENASE ASQG-RELATED"/>
    <property type="match status" value="1"/>
</dbReference>
<keyword evidence="4" id="KW-0560">Oxidoreductase</keyword>
<evidence type="ECO:0000256" key="2">
    <source>
        <dbReference type="ARBA" id="ARBA00022630"/>
    </source>
</evidence>
<feature type="chain" id="PRO_5005552960" evidence="6">
    <location>
        <begin position="20"/>
        <end position="451"/>
    </location>
</feature>
<evidence type="ECO:0000256" key="4">
    <source>
        <dbReference type="ARBA" id="ARBA00023002"/>
    </source>
</evidence>
<organism evidence="8 9">
    <name type="scientific">Aspergillus nomiae NRRL (strain ATCC 15546 / NRRL 13137 / CBS 260.88 / M93)</name>
    <dbReference type="NCBI Taxonomy" id="1509407"/>
    <lineage>
        <taxon>Eukaryota</taxon>
        <taxon>Fungi</taxon>
        <taxon>Dikarya</taxon>
        <taxon>Ascomycota</taxon>
        <taxon>Pezizomycotina</taxon>
        <taxon>Eurotiomycetes</taxon>
        <taxon>Eurotiomycetidae</taxon>
        <taxon>Eurotiales</taxon>
        <taxon>Aspergillaceae</taxon>
        <taxon>Aspergillus</taxon>
        <taxon>Aspergillus subgen. Circumdati</taxon>
    </lineage>
</organism>
<dbReference type="InterPro" id="IPR036188">
    <property type="entry name" value="FAD/NAD-bd_sf"/>
</dbReference>
<keyword evidence="8" id="KW-0503">Monooxygenase</keyword>
<feature type="region of interest" description="Disordered" evidence="5">
    <location>
        <begin position="431"/>
        <end position="451"/>
    </location>
</feature>
<sequence>MSPFRVLIAGGSITGLSLALMLEKNNIDFLVLEAYPDIAPQVGASLGLQPNGLRILDQLGCCDELLEHAKGHTVQHSIYRGPDGEKMWEASNLSDEAIERHGYPIPFVDRQKVLQTLYNKVQDKSKILTRKKVKTIDNSESTGVKVTTTDGSVYSGDLVVGADGIHSIVRQEMARLNVDTGRDYLEEKSFSATYSCVFGISHRTPGIEPCTLQDVFNEKFSYLVADGPGDRTYFFLFEHMDRVRFGQEIPRLTEADRDEIVGRHLNDPITPEVRFGDIYARRIRSGVTPLQEYVFKHWHSGRMIALGDASHKLHPLPGQGANCCLETTACFTNVLVKLLRDTPPETPVSDRDISNMFETVQQTRRPRVSWLVEAAHRRQKLEAMDTPELKSYVATRIPSLPVKVIHKEWLRTFPPAVSLDMLPLPKRPHSIPYHDELGVQNSKETRKGSKL</sequence>
<keyword evidence="6" id="KW-0732">Signal</keyword>
<dbReference type="PRINTS" id="PR00420">
    <property type="entry name" value="RNGMNOXGNASE"/>
</dbReference>
<dbReference type="SUPFAM" id="SSF51905">
    <property type="entry name" value="FAD/NAD(P)-binding domain"/>
    <property type="match status" value="1"/>
</dbReference>
<accession>A0A0L1IR94</accession>
<dbReference type="STRING" id="1509407.A0A0L1IR94"/>
<dbReference type="GO" id="GO:0004497">
    <property type="term" value="F:monooxygenase activity"/>
    <property type="evidence" value="ECO:0007669"/>
    <property type="project" value="UniProtKB-KW"/>
</dbReference>
<reference evidence="8 9" key="1">
    <citation type="submission" date="2014-06" db="EMBL/GenBank/DDBJ databases">
        <title>The Genome of the Aflatoxigenic Filamentous Fungus Aspergillus nomius.</title>
        <authorList>
            <person name="Moore M.G."/>
            <person name="Shannon B.M."/>
            <person name="Brian M.M."/>
        </authorList>
    </citation>
    <scope>NUCLEOTIDE SEQUENCE [LARGE SCALE GENOMIC DNA]</scope>
    <source>
        <strain evidence="8 9">NRRL 13137</strain>
    </source>
</reference>
<evidence type="ECO:0000256" key="5">
    <source>
        <dbReference type="SAM" id="MobiDB-lite"/>
    </source>
</evidence>
<evidence type="ECO:0000256" key="6">
    <source>
        <dbReference type="SAM" id="SignalP"/>
    </source>
</evidence>
<feature type="signal peptide" evidence="6">
    <location>
        <begin position="1"/>
        <end position="19"/>
    </location>
</feature>
<evidence type="ECO:0000256" key="1">
    <source>
        <dbReference type="ARBA" id="ARBA00007992"/>
    </source>
</evidence>
<comment type="caution">
    <text evidence="8">The sequence shown here is derived from an EMBL/GenBank/DDBJ whole genome shotgun (WGS) entry which is preliminary data.</text>
</comment>
<dbReference type="InterPro" id="IPR002938">
    <property type="entry name" value="FAD-bd"/>
</dbReference>
<evidence type="ECO:0000259" key="7">
    <source>
        <dbReference type="Pfam" id="PF01494"/>
    </source>
</evidence>
<gene>
    <name evidence="8" type="ORF">ANOM_009214</name>
</gene>
<keyword evidence="9" id="KW-1185">Reference proteome</keyword>
<feature type="compositionally biased region" description="Basic and acidic residues" evidence="5">
    <location>
        <begin position="432"/>
        <end position="451"/>
    </location>
</feature>
<dbReference type="OrthoDB" id="10029326at2759"/>
<dbReference type="GeneID" id="26811018"/>
<dbReference type="AlphaFoldDB" id="A0A0L1IR94"/>
<evidence type="ECO:0000256" key="3">
    <source>
        <dbReference type="ARBA" id="ARBA00022827"/>
    </source>
</evidence>
<comment type="similarity">
    <text evidence="1">Belongs to the paxM FAD-dependent monooxygenase family.</text>
</comment>
<dbReference type="Pfam" id="PF01494">
    <property type="entry name" value="FAD_binding_3"/>
    <property type="match status" value="1"/>
</dbReference>
<dbReference type="EMBL" id="JNOM01000388">
    <property type="protein sequence ID" value="KNG82002.1"/>
    <property type="molecule type" value="Genomic_DNA"/>
</dbReference>
<dbReference type="GO" id="GO:0071949">
    <property type="term" value="F:FAD binding"/>
    <property type="evidence" value="ECO:0007669"/>
    <property type="project" value="InterPro"/>
</dbReference>
<keyword evidence="3" id="KW-0274">FAD</keyword>
<evidence type="ECO:0000313" key="9">
    <source>
        <dbReference type="Proteomes" id="UP000037505"/>
    </source>
</evidence>
<dbReference type="RefSeq" id="XP_015402925.1">
    <property type="nucleotide sequence ID" value="XM_015554470.1"/>
</dbReference>
<protein>
    <submittedName>
        <fullName evidence="8">Putative monooxygenase</fullName>
    </submittedName>
</protein>
<dbReference type="InterPro" id="IPR050562">
    <property type="entry name" value="FAD_mOase_fung"/>
</dbReference>